<name>A0A9Q8PKU9_PASFU</name>
<dbReference type="GeneID" id="71993704"/>
<dbReference type="EMBL" id="CP090174">
    <property type="protein sequence ID" value="UJO24494.1"/>
    <property type="molecule type" value="Genomic_DNA"/>
</dbReference>
<sequence>MGSYLSKATPSPKFRFLDLPPELQDLVYEQYLANLSPEHGNDLTSGLMGTSRSVRERSWQIYKKHVNKSRESLRERYEAIANGINQTNVEHNGSGGEWDMLEAIDRAMHFFANEKEWLHTDARYQREIMRMRRFEGLEGSVFQATIAHVPRGTTEDQLDVVRLAWLYLAEQDAGPMGDHARD</sequence>
<keyword evidence="2" id="KW-1185">Reference proteome</keyword>
<organism evidence="1 2">
    <name type="scientific">Passalora fulva</name>
    <name type="common">Tomato leaf mold</name>
    <name type="synonym">Cladosporium fulvum</name>
    <dbReference type="NCBI Taxonomy" id="5499"/>
    <lineage>
        <taxon>Eukaryota</taxon>
        <taxon>Fungi</taxon>
        <taxon>Dikarya</taxon>
        <taxon>Ascomycota</taxon>
        <taxon>Pezizomycotina</taxon>
        <taxon>Dothideomycetes</taxon>
        <taxon>Dothideomycetidae</taxon>
        <taxon>Mycosphaerellales</taxon>
        <taxon>Mycosphaerellaceae</taxon>
        <taxon>Fulvia</taxon>
    </lineage>
</organism>
<reference evidence="1" key="2">
    <citation type="journal article" date="2022" name="Microb. Genom.">
        <title>A chromosome-scale genome assembly of the tomato pathogen Cladosporium fulvum reveals a compartmentalized genome architecture and the presence of a dispensable chromosome.</title>
        <authorList>
            <person name="Zaccaron A.Z."/>
            <person name="Chen L.H."/>
            <person name="Samaras A."/>
            <person name="Stergiopoulos I."/>
        </authorList>
    </citation>
    <scope>NUCLEOTIDE SEQUENCE</scope>
    <source>
        <strain evidence="1">Race5_Kim</strain>
    </source>
</reference>
<evidence type="ECO:0000313" key="2">
    <source>
        <dbReference type="Proteomes" id="UP000756132"/>
    </source>
</evidence>
<gene>
    <name evidence="1" type="ORF">CLAFUR5_13826</name>
</gene>
<accession>A0A9Q8PKU9</accession>
<dbReference type="KEGG" id="ffu:CLAFUR5_13826"/>
<evidence type="ECO:0000313" key="1">
    <source>
        <dbReference type="EMBL" id="UJO24494.1"/>
    </source>
</evidence>
<reference evidence="1" key="1">
    <citation type="submission" date="2021-12" db="EMBL/GenBank/DDBJ databases">
        <authorList>
            <person name="Zaccaron A."/>
            <person name="Stergiopoulos I."/>
        </authorList>
    </citation>
    <scope>NUCLEOTIDE SEQUENCE</scope>
    <source>
        <strain evidence="1">Race5_Kim</strain>
    </source>
</reference>
<dbReference type="RefSeq" id="XP_047768860.1">
    <property type="nucleotide sequence ID" value="XM_047912974.1"/>
</dbReference>
<dbReference type="Proteomes" id="UP000756132">
    <property type="component" value="Chromosome 12"/>
</dbReference>
<protein>
    <submittedName>
        <fullName evidence="1">Uncharacterized protein</fullName>
    </submittedName>
</protein>
<proteinExistence type="predicted"/>
<dbReference type="AlphaFoldDB" id="A0A9Q8PKU9"/>